<dbReference type="InterPro" id="IPR036047">
    <property type="entry name" value="F-box-like_dom_sf"/>
</dbReference>
<dbReference type="SUPFAM" id="SSF52047">
    <property type="entry name" value="RNI-like"/>
    <property type="match status" value="1"/>
</dbReference>
<name>A0A0D2QRM3_GOSRA</name>
<dbReference type="PANTHER" id="PTHR34223:SF83">
    <property type="entry name" value="F-BOX DOMAIN-CONTAINING PROTEIN"/>
    <property type="match status" value="1"/>
</dbReference>
<sequence length="497" mass="57404">MERNRIIMSISQKGQLSMDPNDYISRLPDNILHHIISFLHFESAVRTSFLSTHWKHLWKEAFSATKIIQSFVDDFDTHYRPRNKWGFRFEFGHGRGILVASISSKGALQLDSSADKQELPRPFDLFLKLNLTSANHLSRRYMWLDWGRLEENHPLQTHQPSSNTMKVKSLYLISVSQLSNMAVSSLVPNLPFLQSLTIAKCNGLQSLQIKDAQGPHKLVVLDCPRLQSLNVMVDLRQAPLTQWTWDFQKSPRCLYYYNIYKRTLCGCTNRKRCFKSILISIRGVKSLTICRWFFEPLSFSSRDPLLCMSKLKELWWIDCSMERESINALLCFLKLCPNLKRLFVTIDPKCYNMPSIGKFSDLVIVPDKLDDLKAVKLEGFADEEKENFIARRLIPLVGENNPVIISKSGGKCIKHLVKVAKLEKKGKYRTRSSTGMIMKGGKREILGFHTCRVSHTKREQLYSSQLAKDGSNAEEEPIWIEECMMFLETIVTFEYVS</sequence>
<dbReference type="CDD" id="cd22160">
    <property type="entry name" value="F-box_AtFBL13-like"/>
    <property type="match status" value="1"/>
</dbReference>
<dbReference type="PANTHER" id="PTHR34223">
    <property type="entry name" value="OS11G0201299 PROTEIN"/>
    <property type="match status" value="1"/>
</dbReference>
<gene>
    <name evidence="2" type="ORF">B456_009G318600</name>
</gene>
<evidence type="ECO:0000313" key="2">
    <source>
        <dbReference type="EMBL" id="KJB60672.1"/>
    </source>
</evidence>
<dbReference type="Gene3D" id="1.20.1280.50">
    <property type="match status" value="1"/>
</dbReference>
<dbReference type="InterPro" id="IPR053197">
    <property type="entry name" value="F-box_SCFL_complex_component"/>
</dbReference>
<evidence type="ECO:0000313" key="3">
    <source>
        <dbReference type="Proteomes" id="UP000032304"/>
    </source>
</evidence>
<accession>A0A0D2QRM3</accession>
<protein>
    <recommendedName>
        <fullName evidence="1">F-box domain-containing protein</fullName>
    </recommendedName>
</protein>
<dbReference type="Gramene" id="KJB60672">
    <property type="protein sequence ID" value="KJB60672"/>
    <property type="gene ID" value="B456_009G318600"/>
</dbReference>
<dbReference type="Pfam" id="PF00646">
    <property type="entry name" value="F-box"/>
    <property type="match status" value="1"/>
</dbReference>
<organism evidence="2 3">
    <name type="scientific">Gossypium raimondii</name>
    <name type="common">Peruvian cotton</name>
    <name type="synonym">Gossypium klotzschianum subsp. raimondii</name>
    <dbReference type="NCBI Taxonomy" id="29730"/>
    <lineage>
        <taxon>Eukaryota</taxon>
        <taxon>Viridiplantae</taxon>
        <taxon>Streptophyta</taxon>
        <taxon>Embryophyta</taxon>
        <taxon>Tracheophyta</taxon>
        <taxon>Spermatophyta</taxon>
        <taxon>Magnoliopsida</taxon>
        <taxon>eudicotyledons</taxon>
        <taxon>Gunneridae</taxon>
        <taxon>Pentapetalae</taxon>
        <taxon>rosids</taxon>
        <taxon>malvids</taxon>
        <taxon>Malvales</taxon>
        <taxon>Malvaceae</taxon>
        <taxon>Malvoideae</taxon>
        <taxon>Gossypium</taxon>
    </lineage>
</organism>
<dbReference type="InterPro" id="IPR032675">
    <property type="entry name" value="LRR_dom_sf"/>
</dbReference>
<dbReference type="InterPro" id="IPR001810">
    <property type="entry name" value="F-box_dom"/>
</dbReference>
<dbReference type="EMBL" id="CM001748">
    <property type="protein sequence ID" value="KJB60672.1"/>
    <property type="molecule type" value="Genomic_DNA"/>
</dbReference>
<keyword evidence="3" id="KW-1185">Reference proteome</keyword>
<dbReference type="InterPro" id="IPR053781">
    <property type="entry name" value="F-box_AtFBL13-like"/>
</dbReference>
<dbReference type="Proteomes" id="UP000032304">
    <property type="component" value="Chromosome 9"/>
</dbReference>
<dbReference type="AlphaFoldDB" id="A0A0D2QRM3"/>
<evidence type="ECO:0000259" key="1">
    <source>
        <dbReference type="PROSITE" id="PS50181"/>
    </source>
</evidence>
<reference evidence="2 3" key="1">
    <citation type="journal article" date="2012" name="Nature">
        <title>Repeated polyploidization of Gossypium genomes and the evolution of spinnable cotton fibres.</title>
        <authorList>
            <person name="Paterson A.H."/>
            <person name="Wendel J.F."/>
            <person name="Gundlach H."/>
            <person name="Guo H."/>
            <person name="Jenkins J."/>
            <person name="Jin D."/>
            <person name="Llewellyn D."/>
            <person name="Showmaker K.C."/>
            <person name="Shu S."/>
            <person name="Udall J."/>
            <person name="Yoo M.J."/>
            <person name="Byers R."/>
            <person name="Chen W."/>
            <person name="Doron-Faigenboim A."/>
            <person name="Duke M.V."/>
            <person name="Gong L."/>
            <person name="Grimwood J."/>
            <person name="Grover C."/>
            <person name="Grupp K."/>
            <person name="Hu G."/>
            <person name="Lee T.H."/>
            <person name="Li J."/>
            <person name="Lin L."/>
            <person name="Liu T."/>
            <person name="Marler B.S."/>
            <person name="Page J.T."/>
            <person name="Roberts A.W."/>
            <person name="Romanel E."/>
            <person name="Sanders W.S."/>
            <person name="Szadkowski E."/>
            <person name="Tan X."/>
            <person name="Tang H."/>
            <person name="Xu C."/>
            <person name="Wang J."/>
            <person name="Wang Z."/>
            <person name="Zhang D."/>
            <person name="Zhang L."/>
            <person name="Ashrafi H."/>
            <person name="Bedon F."/>
            <person name="Bowers J.E."/>
            <person name="Brubaker C.L."/>
            <person name="Chee P.W."/>
            <person name="Das S."/>
            <person name="Gingle A.R."/>
            <person name="Haigler C.H."/>
            <person name="Harker D."/>
            <person name="Hoffmann L.V."/>
            <person name="Hovav R."/>
            <person name="Jones D.C."/>
            <person name="Lemke C."/>
            <person name="Mansoor S."/>
            <person name="ur Rahman M."/>
            <person name="Rainville L.N."/>
            <person name="Rambani A."/>
            <person name="Reddy U.K."/>
            <person name="Rong J.K."/>
            <person name="Saranga Y."/>
            <person name="Scheffler B.E."/>
            <person name="Scheffler J.A."/>
            <person name="Stelly D.M."/>
            <person name="Triplett B.A."/>
            <person name="Van Deynze A."/>
            <person name="Vaslin M.F."/>
            <person name="Waghmare V.N."/>
            <person name="Walford S.A."/>
            <person name="Wright R.J."/>
            <person name="Zaki E.A."/>
            <person name="Zhang T."/>
            <person name="Dennis E.S."/>
            <person name="Mayer K.F."/>
            <person name="Peterson D.G."/>
            <person name="Rokhsar D.S."/>
            <person name="Wang X."/>
            <person name="Schmutz J."/>
        </authorList>
    </citation>
    <scope>NUCLEOTIDE SEQUENCE [LARGE SCALE GENOMIC DNA]</scope>
</reference>
<dbReference type="Gene3D" id="3.80.10.10">
    <property type="entry name" value="Ribonuclease Inhibitor"/>
    <property type="match status" value="1"/>
</dbReference>
<dbReference type="eggNOG" id="ENOG502QTMV">
    <property type="taxonomic scope" value="Eukaryota"/>
</dbReference>
<dbReference type="PROSITE" id="PS50181">
    <property type="entry name" value="FBOX"/>
    <property type="match status" value="1"/>
</dbReference>
<proteinExistence type="predicted"/>
<feature type="domain" description="F-box" evidence="1">
    <location>
        <begin position="21"/>
        <end position="71"/>
    </location>
</feature>
<dbReference type="SUPFAM" id="SSF81383">
    <property type="entry name" value="F-box domain"/>
    <property type="match status" value="1"/>
</dbReference>
<dbReference type="OMA" id="RDPLLCM"/>